<dbReference type="WBParaSite" id="PEQ_0000780901-mRNA-1">
    <property type="protein sequence ID" value="PEQ_0000780901-mRNA-1"/>
    <property type="gene ID" value="PEQ_0000780901"/>
</dbReference>
<evidence type="ECO:0000313" key="1">
    <source>
        <dbReference type="Proteomes" id="UP000887564"/>
    </source>
</evidence>
<protein>
    <submittedName>
        <fullName evidence="2">Uncharacterized protein</fullName>
    </submittedName>
</protein>
<dbReference type="Proteomes" id="UP000887564">
    <property type="component" value="Unplaced"/>
</dbReference>
<proteinExistence type="predicted"/>
<organism evidence="1 2">
    <name type="scientific">Parascaris equorum</name>
    <name type="common">Equine roundworm</name>
    <dbReference type="NCBI Taxonomy" id="6256"/>
    <lineage>
        <taxon>Eukaryota</taxon>
        <taxon>Metazoa</taxon>
        <taxon>Ecdysozoa</taxon>
        <taxon>Nematoda</taxon>
        <taxon>Chromadorea</taxon>
        <taxon>Rhabditida</taxon>
        <taxon>Spirurina</taxon>
        <taxon>Ascaridomorpha</taxon>
        <taxon>Ascaridoidea</taxon>
        <taxon>Ascarididae</taxon>
        <taxon>Parascaris</taxon>
    </lineage>
</organism>
<evidence type="ECO:0000313" key="2">
    <source>
        <dbReference type="WBParaSite" id="PEQ_0000780901-mRNA-1"/>
    </source>
</evidence>
<dbReference type="AlphaFoldDB" id="A0A914RMS8"/>
<keyword evidence="1" id="KW-1185">Reference proteome</keyword>
<name>A0A914RMS8_PAREQ</name>
<accession>A0A914RMS8</accession>
<sequence>MRNCANLLFLEKRAREEKLKRKRAALRQMKRELIE</sequence>
<reference evidence="2" key="1">
    <citation type="submission" date="2022-11" db="UniProtKB">
        <authorList>
            <consortium name="WormBaseParasite"/>
        </authorList>
    </citation>
    <scope>IDENTIFICATION</scope>
</reference>